<evidence type="ECO:0000259" key="8">
    <source>
        <dbReference type="Pfam" id="PF01643"/>
    </source>
</evidence>
<evidence type="ECO:0000256" key="5">
    <source>
        <dbReference type="ARBA" id="ARBA00022946"/>
    </source>
</evidence>
<proteinExistence type="inferred from homology"/>
<dbReference type="SUPFAM" id="SSF54637">
    <property type="entry name" value="Thioesterase/thiol ester dehydrase-isomerase"/>
    <property type="match status" value="2"/>
</dbReference>
<dbReference type="RefSeq" id="WP_088564847.1">
    <property type="nucleotide sequence ID" value="NZ_CP020946.1"/>
</dbReference>
<dbReference type="CDD" id="cd00586">
    <property type="entry name" value="4HBT"/>
    <property type="match status" value="1"/>
</dbReference>
<dbReference type="AlphaFoldDB" id="A0A1Z3N760"/>
<keyword evidence="3" id="KW-0378">Hydrolase</keyword>
<dbReference type="Pfam" id="PF20791">
    <property type="entry name" value="Acyl-ACP_TE_C"/>
    <property type="match status" value="1"/>
</dbReference>
<evidence type="ECO:0000256" key="4">
    <source>
        <dbReference type="ARBA" id="ARBA00022832"/>
    </source>
</evidence>
<evidence type="ECO:0000256" key="6">
    <source>
        <dbReference type="ARBA" id="ARBA00023098"/>
    </source>
</evidence>
<dbReference type="InterPro" id="IPR049427">
    <property type="entry name" value="Acyl-ACP_TE_C"/>
</dbReference>
<name>A0A1Z3N760_BDEBC</name>
<keyword evidence="7" id="KW-0275">Fatty acid biosynthesis</keyword>
<comment type="similarity">
    <text evidence="1">Belongs to the acyl-ACP thioesterase family.</text>
</comment>
<sequence>MANINNAPWTENFHITSLLVNPLGRLGLYGLLNLLQETAWIHAEKMGFGMQDMEQQGLFWVLTRQSLQMKTWPRFGENIQIQTWLRAPEGAFVAREFAILTQSGEEIGLCSTSWLALDRQSKKILPAETLRPWDQIAHARSTGITPEKIPVTGTYEKIAKYRVRNSDLDINQHVNNTKYAQWILDAIPYDLHKSLKLNTYSVNFLAETHLGDEVEVHRNCSSPDVQLATHGESAYKGLRVGDEKVLFTAVLGWEKRK</sequence>
<feature type="domain" description="Acyl-ACP thioesterase-like C-terminal" evidence="9">
    <location>
        <begin position="157"/>
        <end position="221"/>
    </location>
</feature>
<dbReference type="EMBL" id="CP020946">
    <property type="protein sequence ID" value="ASD63295.1"/>
    <property type="molecule type" value="Genomic_DNA"/>
</dbReference>
<evidence type="ECO:0000256" key="3">
    <source>
        <dbReference type="ARBA" id="ARBA00022801"/>
    </source>
</evidence>
<dbReference type="Gene3D" id="3.10.129.10">
    <property type="entry name" value="Hotdog Thioesterase"/>
    <property type="match status" value="1"/>
</dbReference>
<evidence type="ECO:0000259" key="9">
    <source>
        <dbReference type="Pfam" id="PF20791"/>
    </source>
</evidence>
<keyword evidence="2" id="KW-0444">Lipid biosynthesis</keyword>
<dbReference type="PANTHER" id="PTHR31727">
    <property type="entry name" value="OLEOYL-ACYL CARRIER PROTEIN THIOESTERASE 1, CHLOROPLASTIC"/>
    <property type="match status" value="1"/>
</dbReference>
<dbReference type="Pfam" id="PF01643">
    <property type="entry name" value="Acyl-ACP_TE"/>
    <property type="match status" value="1"/>
</dbReference>
<keyword evidence="4" id="KW-0276">Fatty acid metabolism</keyword>
<dbReference type="Proteomes" id="UP000197003">
    <property type="component" value="Chromosome"/>
</dbReference>
<feature type="domain" description="Acyl-ACP thioesterase N-terminal hotdog" evidence="8">
    <location>
        <begin position="10"/>
        <end position="125"/>
    </location>
</feature>
<dbReference type="InterPro" id="IPR002864">
    <property type="entry name" value="Acyl-ACP_thioesterase_NHD"/>
</dbReference>
<dbReference type="GO" id="GO:0000036">
    <property type="term" value="F:acyl carrier activity"/>
    <property type="evidence" value="ECO:0007669"/>
    <property type="project" value="TreeGrafter"/>
</dbReference>
<dbReference type="InterPro" id="IPR045023">
    <property type="entry name" value="FATA/B"/>
</dbReference>
<dbReference type="GO" id="GO:0016297">
    <property type="term" value="F:fatty acyl-[ACP] hydrolase activity"/>
    <property type="evidence" value="ECO:0007669"/>
    <property type="project" value="InterPro"/>
</dbReference>
<evidence type="ECO:0000256" key="7">
    <source>
        <dbReference type="ARBA" id="ARBA00023160"/>
    </source>
</evidence>
<keyword evidence="6" id="KW-0443">Lipid metabolism</keyword>
<keyword evidence="5" id="KW-0809">Transit peptide</keyword>
<reference evidence="10 11" key="1">
    <citation type="submission" date="2017-04" db="EMBL/GenBank/DDBJ databases">
        <title>Whole genome sequence of Bdellovibrio bacteriovorus strain SSB218315.</title>
        <authorList>
            <person name="Oyedara O."/>
            <person name="Rodriguez-Perez M.A."/>
        </authorList>
    </citation>
    <scope>NUCLEOTIDE SEQUENCE [LARGE SCALE GENOMIC DNA]</scope>
    <source>
        <strain evidence="10 11">SSB218315</strain>
    </source>
</reference>
<accession>A0A1Z3N760</accession>
<organism evidence="10 11">
    <name type="scientific">Bdellovibrio bacteriovorus</name>
    <dbReference type="NCBI Taxonomy" id="959"/>
    <lineage>
        <taxon>Bacteria</taxon>
        <taxon>Pseudomonadati</taxon>
        <taxon>Bdellovibrionota</taxon>
        <taxon>Bdellovibrionia</taxon>
        <taxon>Bdellovibrionales</taxon>
        <taxon>Pseudobdellovibrionaceae</taxon>
        <taxon>Bdellovibrio</taxon>
    </lineage>
</organism>
<evidence type="ECO:0000313" key="11">
    <source>
        <dbReference type="Proteomes" id="UP000197003"/>
    </source>
</evidence>
<dbReference type="InterPro" id="IPR029069">
    <property type="entry name" value="HotDog_dom_sf"/>
</dbReference>
<dbReference type="OrthoDB" id="5290276at2"/>
<evidence type="ECO:0000256" key="1">
    <source>
        <dbReference type="ARBA" id="ARBA00006500"/>
    </source>
</evidence>
<evidence type="ECO:0000256" key="2">
    <source>
        <dbReference type="ARBA" id="ARBA00022516"/>
    </source>
</evidence>
<evidence type="ECO:0000313" key="10">
    <source>
        <dbReference type="EMBL" id="ASD63295.1"/>
    </source>
</evidence>
<protein>
    <submittedName>
        <fullName evidence="10">Acyl-[acyl-carrier-protein] thioesterase</fullName>
    </submittedName>
</protein>
<dbReference type="PANTHER" id="PTHR31727:SF6">
    <property type="entry name" value="OLEOYL-ACYL CARRIER PROTEIN THIOESTERASE 1, CHLOROPLASTIC"/>
    <property type="match status" value="1"/>
</dbReference>
<gene>
    <name evidence="10" type="ORF">B9G79_06780</name>
</gene>